<evidence type="ECO:0000256" key="4">
    <source>
        <dbReference type="ARBA" id="ARBA00022833"/>
    </source>
</evidence>
<dbReference type="Pfam" id="PF09366">
    <property type="entry name" value="DUF1997"/>
    <property type="match status" value="1"/>
</dbReference>
<dbReference type="PANTHER" id="PTHR34131:SF2">
    <property type="entry name" value="FAMILY PROTEIN, PUTATIVE (DUF1997)-RELATED"/>
    <property type="match status" value="1"/>
</dbReference>
<dbReference type="SUPFAM" id="SSF103612">
    <property type="entry name" value="SBT domain"/>
    <property type="match status" value="1"/>
</dbReference>
<feature type="domain" description="SBP-type" evidence="10">
    <location>
        <begin position="681"/>
        <end position="758"/>
    </location>
</feature>
<protein>
    <recommendedName>
        <fullName evidence="10">SBP-type domain-containing protein</fullName>
    </recommendedName>
</protein>
<evidence type="ECO:0000256" key="5">
    <source>
        <dbReference type="ARBA" id="ARBA00023015"/>
    </source>
</evidence>
<evidence type="ECO:0000256" key="6">
    <source>
        <dbReference type="ARBA" id="ARBA00023125"/>
    </source>
</evidence>
<keyword evidence="7" id="KW-0804">Transcription</keyword>
<evidence type="ECO:0000259" key="10">
    <source>
        <dbReference type="PROSITE" id="PS51141"/>
    </source>
</evidence>
<sequence>MAMEGKRKAERKDGILASSDEGMDRWEVFLCSSPPLSLQPSPPASSIAHQMADGHDEPTDWVLPLQSHIFSATAADLPISLTSVSRLLHELGPLLELLLSLQTRCRMVIHTLPSPSALPPCNLRRRSEAAITSATVEEPGAGRRKANLCAKRKEMVKLPAYSDGSGRVLPVSEFLSHPTGVEALLNTRALQRFEPLDSNTYRCTLHKIQFLKFEVAPVLDLRVTPTDEDCTVEMLSCWFEGSKSVEKQNQLFSAFMKNHIKWEAKNSEPCLIVDVNLRVTLEVYTKPFSLLPLSAVEKPGNLLMQGLLDRLVPLLAEQLLKDYCSWSSPSISLREDQNLRVKAADLHQRLQADIGVLELNNAINALASEKARREGAQFLMPLFFLGCHYFTVTAFFIKGCCRFDVKLIERLEQESVVELEVTGFLVIGLVGDKSKRGKEQKPHCCGLMCICTTDGEDENFPTYHQLVDFFIGLEDMALDQICGGINHLEKAIRAQGIQYVHVWNSDLTTGGLSLRLEEWDWETLDLFCGRESEIYKSAQEPELKIEGGMGICNGFVCSSGGGASSVLELGNRSSKSSISASIDSLSKAEKGNSDFNYDSAERAVNSSSKIILARVEGFGTSSVPMAAGHPKEPVTGLKLGRTFFEDGGSENNIKSSSSSASMISSTAVAKKSRISPQNLQNPKCQVEGCDVDLTTAKDYHRKHRVCECHSKSPKVIVAGRERRFCQQCSRFHGLSEFDQKKRSCRRRLSDHNARRRKPQPATISFSSSRLSSSYYDDRHHMNLVFGGNPLYHVTTDSPLEDDPSSFKLIQPKDSWIKSNKAGDINEQLQFSSTCQTHNISTLHHDLNRLLPFKGTTAEVLNQGLEVPVFASSLGGAPDLRRALSLLSNNSWSSANPGPSSNVKFVNTKNTNAAHPAVDTVDSTAGFLQVEQPIRPQSTMLPLFNLQNHNDPLMSVIRWSWHRLQIQCDTSACPICSRCPYWSDQLQMLAISYQ</sequence>
<evidence type="ECO:0000313" key="11">
    <source>
        <dbReference type="EMBL" id="KAJ8471724.1"/>
    </source>
</evidence>
<evidence type="ECO:0000256" key="3">
    <source>
        <dbReference type="ARBA" id="ARBA00022771"/>
    </source>
</evidence>
<dbReference type="Pfam" id="PF03110">
    <property type="entry name" value="SBP"/>
    <property type="match status" value="1"/>
</dbReference>
<dbReference type="InterPro" id="IPR004333">
    <property type="entry name" value="SBP_dom"/>
</dbReference>
<comment type="subcellular location">
    <subcellularLocation>
        <location evidence="1">Nucleus</location>
    </subcellularLocation>
</comment>
<keyword evidence="2" id="KW-0479">Metal-binding</keyword>
<evidence type="ECO:0000256" key="7">
    <source>
        <dbReference type="ARBA" id="ARBA00023163"/>
    </source>
</evidence>
<dbReference type="InterPro" id="IPR036893">
    <property type="entry name" value="SBP_sf"/>
</dbReference>
<dbReference type="PANTHER" id="PTHR34131">
    <property type="entry name" value="(RAP ANNOTATION RELEASE2) GALACTOSE-BINDING LIKE DOMAIN CONTAINING PROTEIN"/>
    <property type="match status" value="1"/>
</dbReference>
<keyword evidence="3 9" id="KW-0863">Zinc-finger</keyword>
<keyword evidence="6" id="KW-0238">DNA-binding</keyword>
<dbReference type="GO" id="GO:0003677">
    <property type="term" value="F:DNA binding"/>
    <property type="evidence" value="ECO:0007669"/>
    <property type="project" value="UniProtKB-KW"/>
</dbReference>
<evidence type="ECO:0000256" key="8">
    <source>
        <dbReference type="ARBA" id="ARBA00023242"/>
    </source>
</evidence>
<keyword evidence="12" id="KW-1185">Reference proteome</keyword>
<name>A0AAV8QKM4_ENSVE</name>
<proteinExistence type="predicted"/>
<accession>A0AAV8QKM4</accession>
<dbReference type="GO" id="GO:0005634">
    <property type="term" value="C:nucleus"/>
    <property type="evidence" value="ECO:0007669"/>
    <property type="project" value="UniProtKB-SubCell"/>
</dbReference>
<keyword evidence="5" id="KW-0805">Transcription regulation</keyword>
<dbReference type="InterPro" id="IPR018971">
    <property type="entry name" value="DUF1997"/>
</dbReference>
<keyword evidence="4" id="KW-0862">Zinc</keyword>
<evidence type="ECO:0000256" key="1">
    <source>
        <dbReference type="ARBA" id="ARBA00004123"/>
    </source>
</evidence>
<dbReference type="FunFam" id="4.10.1100.10:FF:000001">
    <property type="entry name" value="Squamosa promoter-binding-like protein 14"/>
    <property type="match status" value="1"/>
</dbReference>
<dbReference type="Gene3D" id="4.10.1100.10">
    <property type="entry name" value="Transcription factor, SBP-box domain"/>
    <property type="match status" value="1"/>
</dbReference>
<comment type="caution">
    <text evidence="11">The sequence shown here is derived from an EMBL/GenBank/DDBJ whole genome shotgun (WGS) entry which is preliminary data.</text>
</comment>
<keyword evidence="8" id="KW-0539">Nucleus</keyword>
<dbReference type="AlphaFoldDB" id="A0AAV8QKM4"/>
<evidence type="ECO:0000256" key="9">
    <source>
        <dbReference type="PROSITE-ProRule" id="PRU00470"/>
    </source>
</evidence>
<dbReference type="EMBL" id="JAQQAF010000007">
    <property type="protein sequence ID" value="KAJ8471724.1"/>
    <property type="molecule type" value="Genomic_DNA"/>
</dbReference>
<dbReference type="PROSITE" id="PS51141">
    <property type="entry name" value="ZF_SBP"/>
    <property type="match status" value="1"/>
</dbReference>
<dbReference type="GO" id="GO:0008270">
    <property type="term" value="F:zinc ion binding"/>
    <property type="evidence" value="ECO:0007669"/>
    <property type="project" value="UniProtKB-KW"/>
</dbReference>
<dbReference type="Proteomes" id="UP001222027">
    <property type="component" value="Unassembled WGS sequence"/>
</dbReference>
<reference evidence="11 12" key="1">
    <citation type="submission" date="2022-12" db="EMBL/GenBank/DDBJ databases">
        <title>Chromosome-scale assembly of the Ensete ventricosum genome.</title>
        <authorList>
            <person name="Dussert Y."/>
            <person name="Stocks J."/>
            <person name="Wendawek A."/>
            <person name="Woldeyes F."/>
            <person name="Nichols R.A."/>
            <person name="Borrell J.S."/>
        </authorList>
    </citation>
    <scope>NUCLEOTIDE SEQUENCE [LARGE SCALE GENOMIC DNA]</scope>
    <source>
        <strain evidence="12">cv. Maze</strain>
        <tissue evidence="11">Seeds</tissue>
    </source>
</reference>
<evidence type="ECO:0000256" key="2">
    <source>
        <dbReference type="ARBA" id="ARBA00022723"/>
    </source>
</evidence>
<evidence type="ECO:0000313" key="12">
    <source>
        <dbReference type="Proteomes" id="UP001222027"/>
    </source>
</evidence>
<gene>
    <name evidence="11" type="ORF">OPV22_026067</name>
</gene>
<organism evidence="11 12">
    <name type="scientific">Ensete ventricosum</name>
    <name type="common">Abyssinian banana</name>
    <name type="synonym">Musa ensete</name>
    <dbReference type="NCBI Taxonomy" id="4639"/>
    <lineage>
        <taxon>Eukaryota</taxon>
        <taxon>Viridiplantae</taxon>
        <taxon>Streptophyta</taxon>
        <taxon>Embryophyta</taxon>
        <taxon>Tracheophyta</taxon>
        <taxon>Spermatophyta</taxon>
        <taxon>Magnoliopsida</taxon>
        <taxon>Liliopsida</taxon>
        <taxon>Zingiberales</taxon>
        <taxon>Musaceae</taxon>
        <taxon>Ensete</taxon>
    </lineage>
</organism>